<dbReference type="GO" id="GO:0016887">
    <property type="term" value="F:ATP hydrolysis activity"/>
    <property type="evidence" value="ECO:0007669"/>
    <property type="project" value="InterPro"/>
</dbReference>
<evidence type="ECO:0000256" key="1">
    <source>
        <dbReference type="ARBA" id="ARBA00022741"/>
    </source>
</evidence>
<dbReference type="EMBL" id="CAFBMR010000018">
    <property type="protein sequence ID" value="CAB4909540.1"/>
    <property type="molecule type" value="Genomic_DNA"/>
</dbReference>
<keyword evidence="1" id="KW-0547">Nucleotide-binding</keyword>
<dbReference type="PANTHER" id="PTHR43790:SF4">
    <property type="entry name" value="GUANOSINE IMPORT ATP-BINDING PROTEIN NUPO"/>
    <property type="match status" value="1"/>
</dbReference>
<dbReference type="InterPro" id="IPR003439">
    <property type="entry name" value="ABC_transporter-like_ATP-bd"/>
</dbReference>
<feature type="domain" description="ABC transporter" evidence="3">
    <location>
        <begin position="13"/>
        <end position="247"/>
    </location>
</feature>
<organism evidence="4">
    <name type="scientific">freshwater metagenome</name>
    <dbReference type="NCBI Taxonomy" id="449393"/>
    <lineage>
        <taxon>unclassified sequences</taxon>
        <taxon>metagenomes</taxon>
        <taxon>ecological metagenomes</taxon>
    </lineage>
</organism>
<accession>A0A6J7GZA0</accession>
<name>A0A6J7GZA0_9ZZZZ</name>
<dbReference type="InterPro" id="IPR050107">
    <property type="entry name" value="ABC_carbohydrate_import_ATPase"/>
</dbReference>
<dbReference type="CDD" id="cd03216">
    <property type="entry name" value="ABC_Carb_Monos_I"/>
    <property type="match status" value="1"/>
</dbReference>
<sequence length="513" mass="55116">MMTDSQMGRAPALQASDVTKVFGDLRANDSVSLSVFAGEVHAVVGENGAGKTTLMRMLSGELQPDAGVISLDGVPKTLRNPQEAVASGIGLVHQHYSVIPDFSLLDNLLLTVPGGSFRRLTNSQRRQALQFLRDEGFPAPDRTLIKELAVDEVQRFEISKLLYVGARILILDEPTAVLGPIEIDRLYSRLADLANEGKAIVVITHKLREVERYAQRVTVMRGGRTVLSQDSCPPRPALLSAMFGDEARIHAEEELETASAAAERLGDVVLDVSGISVLGSDGRLRVDDVSFTVRAGQVLAVVGVEGNGQTYLMDSLAGLQSCTGEVTLNGKDIAQLGPRERYEAGLRAVTEDRLKWDVFRSASVSENVLVHEYAGRGSLGYVNPRGKTVVELVTDVLHKFDVRPVAPKLALSKLSGGNQQRAVVGRESTGEKAVLLLSHPTRGLDVMGAAIILEDVRSQQAQGTAVVWNTADLDEAFVVGDVLLVMFQGRAALLVDRRSTSHEVVAAAMSGAN</sequence>
<proteinExistence type="predicted"/>
<dbReference type="GO" id="GO:0005524">
    <property type="term" value="F:ATP binding"/>
    <property type="evidence" value="ECO:0007669"/>
    <property type="project" value="UniProtKB-KW"/>
</dbReference>
<dbReference type="InterPro" id="IPR003593">
    <property type="entry name" value="AAA+_ATPase"/>
</dbReference>
<dbReference type="SUPFAM" id="SSF52540">
    <property type="entry name" value="P-loop containing nucleoside triphosphate hydrolases"/>
    <property type="match status" value="2"/>
</dbReference>
<dbReference type="SMART" id="SM00382">
    <property type="entry name" value="AAA"/>
    <property type="match status" value="2"/>
</dbReference>
<dbReference type="PROSITE" id="PS50893">
    <property type="entry name" value="ABC_TRANSPORTER_2"/>
    <property type="match status" value="2"/>
</dbReference>
<feature type="domain" description="ABC transporter" evidence="3">
    <location>
        <begin position="270"/>
        <end position="513"/>
    </location>
</feature>
<dbReference type="CDD" id="cd03215">
    <property type="entry name" value="ABC_Carb_Monos_II"/>
    <property type="match status" value="1"/>
</dbReference>
<protein>
    <submittedName>
        <fullName evidence="4">Unannotated protein</fullName>
    </submittedName>
</protein>
<reference evidence="4" key="1">
    <citation type="submission" date="2020-05" db="EMBL/GenBank/DDBJ databases">
        <authorList>
            <person name="Chiriac C."/>
            <person name="Salcher M."/>
            <person name="Ghai R."/>
            <person name="Kavagutti S V."/>
        </authorList>
    </citation>
    <scope>NUCLEOTIDE SEQUENCE</scope>
</reference>
<dbReference type="AlphaFoldDB" id="A0A6J7GZA0"/>
<dbReference type="InterPro" id="IPR017871">
    <property type="entry name" value="ABC_transporter-like_CS"/>
</dbReference>
<dbReference type="PROSITE" id="PS00211">
    <property type="entry name" value="ABC_TRANSPORTER_1"/>
    <property type="match status" value="1"/>
</dbReference>
<evidence type="ECO:0000313" key="4">
    <source>
        <dbReference type="EMBL" id="CAB4909540.1"/>
    </source>
</evidence>
<dbReference type="Pfam" id="PF00005">
    <property type="entry name" value="ABC_tran"/>
    <property type="match status" value="2"/>
</dbReference>
<dbReference type="Gene3D" id="3.40.50.300">
    <property type="entry name" value="P-loop containing nucleotide triphosphate hydrolases"/>
    <property type="match status" value="2"/>
</dbReference>
<gene>
    <name evidence="4" type="ORF">UFOPK3610_00688</name>
</gene>
<dbReference type="InterPro" id="IPR027417">
    <property type="entry name" value="P-loop_NTPase"/>
</dbReference>
<dbReference type="PANTHER" id="PTHR43790">
    <property type="entry name" value="CARBOHYDRATE TRANSPORT ATP-BINDING PROTEIN MG119-RELATED"/>
    <property type="match status" value="1"/>
</dbReference>
<keyword evidence="2" id="KW-0067">ATP-binding</keyword>
<evidence type="ECO:0000256" key="2">
    <source>
        <dbReference type="ARBA" id="ARBA00022840"/>
    </source>
</evidence>
<evidence type="ECO:0000259" key="3">
    <source>
        <dbReference type="PROSITE" id="PS50893"/>
    </source>
</evidence>